<dbReference type="InterPro" id="IPR001227">
    <property type="entry name" value="Ac_transferase_dom_sf"/>
</dbReference>
<dbReference type="InterPro" id="IPR014043">
    <property type="entry name" value="Acyl_transferase_dom"/>
</dbReference>
<reference evidence="6" key="1">
    <citation type="submission" date="2018-05" db="EMBL/GenBank/DDBJ databases">
        <authorList>
            <person name="Lanie J.A."/>
            <person name="Ng W.-L."/>
            <person name="Kazmierczak K.M."/>
            <person name="Andrzejewski T.M."/>
            <person name="Davidsen T.M."/>
            <person name="Wayne K.J."/>
            <person name="Tettelin H."/>
            <person name="Glass J.I."/>
            <person name="Rusch D."/>
            <person name="Podicherti R."/>
            <person name="Tsui H.-C.T."/>
            <person name="Winkler M.E."/>
        </authorList>
    </citation>
    <scope>NUCLEOTIDE SEQUENCE</scope>
</reference>
<dbReference type="Pfam" id="PF00698">
    <property type="entry name" value="Acyl_transf_1"/>
    <property type="match status" value="1"/>
</dbReference>
<dbReference type="NCBIfam" id="TIGR00128">
    <property type="entry name" value="fabD"/>
    <property type="match status" value="1"/>
</dbReference>
<gene>
    <name evidence="6" type="ORF">METZ01_LOCUS48947</name>
</gene>
<feature type="non-terminal residue" evidence="6">
    <location>
        <position position="1"/>
    </location>
</feature>
<dbReference type="InterPro" id="IPR004410">
    <property type="entry name" value="Malonyl_CoA-ACP_transAc_FabD"/>
</dbReference>
<dbReference type="InterPro" id="IPR016035">
    <property type="entry name" value="Acyl_Trfase/lysoPLipase"/>
</dbReference>
<dbReference type="SUPFAM" id="SSF52151">
    <property type="entry name" value="FabD/lysophospholipase-like"/>
    <property type="match status" value="1"/>
</dbReference>
<evidence type="ECO:0000313" key="6">
    <source>
        <dbReference type="EMBL" id="SUZ96093.1"/>
    </source>
</evidence>
<organism evidence="6">
    <name type="scientific">marine metagenome</name>
    <dbReference type="NCBI Taxonomy" id="408172"/>
    <lineage>
        <taxon>unclassified sequences</taxon>
        <taxon>metagenomes</taxon>
        <taxon>ecological metagenomes</taxon>
    </lineage>
</organism>
<dbReference type="FunFam" id="3.30.70.250:FF:000001">
    <property type="entry name" value="Malonyl CoA-acyl carrier protein transacylase"/>
    <property type="match status" value="1"/>
</dbReference>
<dbReference type="SUPFAM" id="SSF55048">
    <property type="entry name" value="Probable ACP-binding domain of malonyl-CoA ACP transacylase"/>
    <property type="match status" value="1"/>
</dbReference>
<keyword evidence="3" id="KW-0012">Acyltransferase</keyword>
<dbReference type="InterPro" id="IPR050858">
    <property type="entry name" value="Mal-CoA-ACP_Trans/PKS_FabD"/>
</dbReference>
<name>A0A381S4K0_9ZZZZ</name>
<dbReference type="AlphaFoldDB" id="A0A381S4K0"/>
<evidence type="ECO:0000256" key="1">
    <source>
        <dbReference type="ARBA" id="ARBA00013258"/>
    </source>
</evidence>
<dbReference type="EC" id="2.3.1.39" evidence="1"/>
<dbReference type="GO" id="GO:0005829">
    <property type="term" value="C:cytosol"/>
    <property type="evidence" value="ECO:0007669"/>
    <property type="project" value="TreeGrafter"/>
</dbReference>
<accession>A0A381S4K0</accession>
<dbReference type="GO" id="GO:0004314">
    <property type="term" value="F:[acyl-carrier-protein] S-malonyltransferase activity"/>
    <property type="evidence" value="ECO:0007669"/>
    <property type="project" value="UniProtKB-EC"/>
</dbReference>
<evidence type="ECO:0000259" key="5">
    <source>
        <dbReference type="SMART" id="SM00827"/>
    </source>
</evidence>
<dbReference type="InterPro" id="IPR016036">
    <property type="entry name" value="Malonyl_transacylase_ACP-bd"/>
</dbReference>
<feature type="domain" description="Malonyl-CoA:ACP transacylase (MAT)" evidence="5">
    <location>
        <begin position="3"/>
        <end position="332"/>
    </location>
</feature>
<dbReference type="SMART" id="SM00827">
    <property type="entry name" value="PKS_AT"/>
    <property type="match status" value="1"/>
</dbReference>
<proteinExistence type="predicted"/>
<evidence type="ECO:0000256" key="2">
    <source>
        <dbReference type="ARBA" id="ARBA00022679"/>
    </source>
</evidence>
<dbReference type="PANTHER" id="PTHR42681">
    <property type="entry name" value="MALONYL-COA-ACYL CARRIER PROTEIN TRANSACYLASE, MITOCHONDRIAL"/>
    <property type="match status" value="1"/>
</dbReference>
<protein>
    <recommendedName>
        <fullName evidence="1">[acyl-carrier-protein] S-malonyltransferase</fullName>
        <ecNumber evidence="1">2.3.1.39</ecNumber>
    </recommendedName>
</protein>
<comment type="catalytic activity">
    <reaction evidence="4">
        <text>holo-[ACP] + malonyl-CoA = malonyl-[ACP] + CoA</text>
        <dbReference type="Rhea" id="RHEA:41792"/>
        <dbReference type="Rhea" id="RHEA-COMP:9623"/>
        <dbReference type="Rhea" id="RHEA-COMP:9685"/>
        <dbReference type="ChEBI" id="CHEBI:57287"/>
        <dbReference type="ChEBI" id="CHEBI:57384"/>
        <dbReference type="ChEBI" id="CHEBI:64479"/>
        <dbReference type="ChEBI" id="CHEBI:78449"/>
        <dbReference type="EC" id="2.3.1.39"/>
    </reaction>
</comment>
<dbReference type="EMBL" id="UINC01002381">
    <property type="protein sequence ID" value="SUZ96093.1"/>
    <property type="molecule type" value="Genomic_DNA"/>
</dbReference>
<sequence>VFTYSGQGSQQPGMGAAWREHPSWELVEEASEEAGRDLAHLLLDADADELRQTRNAQLATFLTSMVILDAVERVGVDAAGHAGHSLGEYSALTAAGALDFGGAIGLVVERGEAMQSAAGERVGTMAAILGLDDDGVEAACEATAGDVWVANFNAPGQVVIAGDPDAVIAAGEAAREAGAKRITSLEVSGAFHTPFMASAGDRLRVAVDEADVRPPEGIVVANVDALEHDDPEAWRSLLNAQLTRPVRWHQSLQRLSDLGATTFVELGPGNVLTGLVKRTLKEARRLTVNAPDDLDRLLEELATTPEAAPPELHEGEHLFATERLVVSPCAGVFTPVEDLAVGGAVSAGQLLGKIGNEEVRSPFGGMLMGWLALDTERVTSSQPIAWLQVA</sequence>
<dbReference type="GO" id="GO:0006633">
    <property type="term" value="P:fatty acid biosynthetic process"/>
    <property type="evidence" value="ECO:0007669"/>
    <property type="project" value="TreeGrafter"/>
</dbReference>
<dbReference type="Gene3D" id="3.30.70.250">
    <property type="entry name" value="Malonyl-CoA ACP transacylase, ACP-binding"/>
    <property type="match status" value="1"/>
</dbReference>
<evidence type="ECO:0000256" key="3">
    <source>
        <dbReference type="ARBA" id="ARBA00023315"/>
    </source>
</evidence>
<keyword evidence="2" id="KW-0808">Transferase</keyword>
<evidence type="ECO:0000256" key="4">
    <source>
        <dbReference type="ARBA" id="ARBA00048462"/>
    </source>
</evidence>
<dbReference type="Gene3D" id="3.40.366.10">
    <property type="entry name" value="Malonyl-Coenzyme A Acyl Carrier Protein, domain 2"/>
    <property type="match status" value="1"/>
</dbReference>
<dbReference type="PANTHER" id="PTHR42681:SF1">
    <property type="entry name" value="MALONYL-COA-ACYL CARRIER PROTEIN TRANSACYLASE, MITOCHONDRIAL"/>
    <property type="match status" value="1"/>
</dbReference>